<gene>
    <name evidence="1" type="ORF">Oscil6304_0473</name>
</gene>
<dbReference type="AlphaFoldDB" id="K9TCF8"/>
<evidence type="ECO:0000313" key="2">
    <source>
        <dbReference type="Proteomes" id="UP000010367"/>
    </source>
</evidence>
<evidence type="ECO:0000313" key="1">
    <source>
        <dbReference type="EMBL" id="AFY80220.1"/>
    </source>
</evidence>
<dbReference type="HOGENOM" id="CLU_1873344_0_0_3"/>
<sequence length="136" mass="16098">MEFMQISTWVTEQYAETYLLTWLLSQWELWWCEGEVYQATILTDGDRLQAFIQNSEGDELIKQVAQKLTEKASWDRIATSLNRIYQIYRQELMHLPVLRYQQEVKREKTSENGKTPALLQPEFINPYSDSLTGLND</sequence>
<dbReference type="InParanoid" id="K9TCF8"/>
<name>K9TCF8_9CYAN</name>
<organism evidence="1 2">
    <name type="scientific">Oscillatoria acuminata PCC 6304</name>
    <dbReference type="NCBI Taxonomy" id="56110"/>
    <lineage>
        <taxon>Bacteria</taxon>
        <taxon>Bacillati</taxon>
        <taxon>Cyanobacteriota</taxon>
        <taxon>Cyanophyceae</taxon>
        <taxon>Oscillatoriophycideae</taxon>
        <taxon>Oscillatoriales</taxon>
        <taxon>Oscillatoriaceae</taxon>
        <taxon>Oscillatoria</taxon>
    </lineage>
</organism>
<reference evidence="1 2" key="1">
    <citation type="submission" date="2012-06" db="EMBL/GenBank/DDBJ databases">
        <title>Finished chromosome of genome of Oscillatoria acuminata PCC 6304.</title>
        <authorList>
            <consortium name="US DOE Joint Genome Institute"/>
            <person name="Gugger M."/>
            <person name="Coursin T."/>
            <person name="Rippka R."/>
            <person name="Tandeau De Marsac N."/>
            <person name="Huntemann M."/>
            <person name="Wei C.-L."/>
            <person name="Han J."/>
            <person name="Detter J.C."/>
            <person name="Han C."/>
            <person name="Tapia R."/>
            <person name="Davenport K."/>
            <person name="Daligault H."/>
            <person name="Erkkila T."/>
            <person name="Gu W."/>
            <person name="Munk A.C.C."/>
            <person name="Teshima H."/>
            <person name="Xu Y."/>
            <person name="Chain P."/>
            <person name="Chen A."/>
            <person name="Krypides N."/>
            <person name="Mavromatis K."/>
            <person name="Markowitz V."/>
            <person name="Szeto E."/>
            <person name="Ivanova N."/>
            <person name="Mikhailova N."/>
            <person name="Ovchinnikova G."/>
            <person name="Pagani I."/>
            <person name="Pati A."/>
            <person name="Goodwin L."/>
            <person name="Peters L."/>
            <person name="Pitluck S."/>
            <person name="Woyke T."/>
            <person name="Kerfeld C."/>
        </authorList>
    </citation>
    <scope>NUCLEOTIDE SEQUENCE [LARGE SCALE GENOMIC DNA]</scope>
    <source>
        <strain evidence="1 2">PCC 6304</strain>
    </source>
</reference>
<accession>K9TCF8</accession>
<dbReference type="KEGG" id="oac:Oscil6304_0473"/>
<dbReference type="Proteomes" id="UP000010367">
    <property type="component" value="Chromosome"/>
</dbReference>
<dbReference type="EMBL" id="CP003607">
    <property type="protein sequence ID" value="AFY80220.1"/>
    <property type="molecule type" value="Genomic_DNA"/>
</dbReference>
<keyword evidence="2" id="KW-1185">Reference proteome</keyword>
<protein>
    <submittedName>
        <fullName evidence="1">Uncharacterized protein</fullName>
    </submittedName>
</protein>
<proteinExistence type="predicted"/>